<sequence length="495" mass="55693">MPRLLRADEEGSSRLVLYRRDDEDWEDANAAAVEREREQAEKRIRDFQSDMLDEFRASDHFRAINWDAARVIADVVTASLLAGGACSSPRTDEATPEPSPTEPSIEPITDPTTEPSVDPTTEPTPRIDEPIEEVMGPDLGPEETGTRPMYTGLRGPWVGANILVIGSHRKGSTGIIRAVHVDWSLLDTVIDMSPEADLSSVKSGLLLDVELDIVLAGREAPIERIDYKDVVELKTFQRLNLWRPMDHTHEVWYLRPDLPQPAINPTAYLSRFDRLPVLNPRTPRPRTPTPPPRSPRFSRHSSDPWNPMGELAPTERDHWILSPKLAGLWIEVTITGGPHDSEGKPVYVKPTSKPRGVVVEYNTGRGMTAVTHTISHKFIVRSKDAIKPSTENALMVVTTGNEHAGKLVRRIRTFYLGAKEEDFHWIVGGVISKVEKGKESLTDELLELHPGFHVARVRESAKQRAEGNKYMDAARKDARKEWSHRVEVRQFTKET</sequence>
<gene>
    <name evidence="2" type="ORF">AAF712_013126</name>
</gene>
<name>A0ABR2ZFQ6_9AGAR</name>
<feature type="region of interest" description="Disordered" evidence="1">
    <location>
        <begin position="84"/>
        <end position="144"/>
    </location>
</feature>
<keyword evidence="3" id="KW-1185">Reference proteome</keyword>
<evidence type="ECO:0000313" key="2">
    <source>
        <dbReference type="EMBL" id="KAL0060082.1"/>
    </source>
</evidence>
<comment type="caution">
    <text evidence="2">The sequence shown here is derived from an EMBL/GenBank/DDBJ whole genome shotgun (WGS) entry which is preliminary data.</text>
</comment>
<evidence type="ECO:0000313" key="3">
    <source>
        <dbReference type="Proteomes" id="UP001437256"/>
    </source>
</evidence>
<dbReference type="EMBL" id="JBBXMP010000193">
    <property type="protein sequence ID" value="KAL0060082.1"/>
    <property type="molecule type" value="Genomic_DNA"/>
</dbReference>
<dbReference type="Proteomes" id="UP001437256">
    <property type="component" value="Unassembled WGS sequence"/>
</dbReference>
<feature type="compositionally biased region" description="Pro residues" evidence="1">
    <location>
        <begin position="285"/>
        <end position="294"/>
    </location>
</feature>
<feature type="region of interest" description="Disordered" evidence="1">
    <location>
        <begin position="276"/>
        <end position="309"/>
    </location>
</feature>
<reference evidence="2 3" key="1">
    <citation type="submission" date="2024-05" db="EMBL/GenBank/DDBJ databases">
        <title>A draft genome resource for the thread blight pathogen Marasmius tenuissimus strain MS-2.</title>
        <authorList>
            <person name="Yulfo-Soto G.E."/>
            <person name="Baruah I.K."/>
            <person name="Amoako-Attah I."/>
            <person name="Bukari Y."/>
            <person name="Meinhardt L.W."/>
            <person name="Bailey B.A."/>
            <person name="Cohen S.P."/>
        </authorList>
    </citation>
    <scope>NUCLEOTIDE SEQUENCE [LARGE SCALE GENOMIC DNA]</scope>
    <source>
        <strain evidence="2 3">MS-2</strain>
    </source>
</reference>
<proteinExistence type="predicted"/>
<organism evidence="2 3">
    <name type="scientific">Marasmius tenuissimus</name>
    <dbReference type="NCBI Taxonomy" id="585030"/>
    <lineage>
        <taxon>Eukaryota</taxon>
        <taxon>Fungi</taxon>
        <taxon>Dikarya</taxon>
        <taxon>Basidiomycota</taxon>
        <taxon>Agaricomycotina</taxon>
        <taxon>Agaricomycetes</taxon>
        <taxon>Agaricomycetidae</taxon>
        <taxon>Agaricales</taxon>
        <taxon>Marasmiineae</taxon>
        <taxon>Marasmiaceae</taxon>
        <taxon>Marasmius</taxon>
    </lineage>
</organism>
<protein>
    <submittedName>
        <fullName evidence="2">Uncharacterized protein</fullName>
    </submittedName>
</protein>
<evidence type="ECO:0000256" key="1">
    <source>
        <dbReference type="SAM" id="MobiDB-lite"/>
    </source>
</evidence>
<feature type="compositionally biased region" description="Polar residues" evidence="1">
    <location>
        <begin position="110"/>
        <end position="123"/>
    </location>
</feature>
<accession>A0ABR2ZFQ6</accession>